<sequence>MFEVVTRRARQLFGRPRFIGYLQHCGGSERAALEFYRWNNAMAAAMWEVIGYLEIALRNALAARMSDRHRRMRRRGSWLDDPFHELDPHSRDDILSARRRAVRKSKPVGDGQTIAELGFGFWRYLLARRYSSNLWPDLAGAFPHAPDRARETVELPVIRLHDFRNRLAHHERIWTAPLRELHDEMLRLLAFVDQDLSSWVADQSRVAELLQSCPQPLPNP</sequence>
<gene>
    <name evidence="1" type="ORF">F1D05_15080</name>
</gene>
<organism evidence="1 2">
    <name type="scientific">Kribbella qitaiheensis</name>
    <dbReference type="NCBI Taxonomy" id="1544730"/>
    <lineage>
        <taxon>Bacteria</taxon>
        <taxon>Bacillati</taxon>
        <taxon>Actinomycetota</taxon>
        <taxon>Actinomycetes</taxon>
        <taxon>Propionibacteriales</taxon>
        <taxon>Kribbellaceae</taxon>
        <taxon>Kribbella</taxon>
    </lineage>
</organism>
<dbReference type="KEGG" id="kqi:F1D05_15080"/>
<dbReference type="Proteomes" id="UP000515563">
    <property type="component" value="Chromosome"/>
</dbReference>
<dbReference type="AlphaFoldDB" id="A0A7G6X9M9"/>
<name>A0A7G6X9M9_9ACTN</name>
<keyword evidence="2" id="KW-1185">Reference proteome</keyword>
<proteinExistence type="predicted"/>
<protein>
    <recommendedName>
        <fullName evidence="3">Abi family protein</fullName>
    </recommendedName>
</protein>
<reference evidence="1 2" key="2">
    <citation type="journal article" date="2020" name="Microbiol. Resour. Announc.">
        <title>Antarctic desert soil bacteria exhibit high novel natural product potential, evaluated through long-read genome sequencing and comparative genomics.</title>
        <authorList>
            <person name="Benaud N."/>
            <person name="Edwards R.J."/>
            <person name="Amos T.G."/>
            <person name="D'Agostino P.M."/>
            <person name="Gutierrez-Chavez C."/>
            <person name="Montgomery K."/>
            <person name="Nicetic I."/>
            <person name="Ferrari B.C."/>
        </authorList>
    </citation>
    <scope>NUCLEOTIDE SEQUENCE [LARGE SCALE GENOMIC DNA]</scope>
    <source>
        <strain evidence="1 2">SPB151</strain>
    </source>
</reference>
<evidence type="ECO:0008006" key="3">
    <source>
        <dbReference type="Google" id="ProtNLM"/>
    </source>
</evidence>
<evidence type="ECO:0000313" key="1">
    <source>
        <dbReference type="EMBL" id="QNE22944.1"/>
    </source>
</evidence>
<dbReference type="EMBL" id="CP043661">
    <property type="protein sequence ID" value="QNE22944.1"/>
    <property type="molecule type" value="Genomic_DNA"/>
</dbReference>
<accession>A0A7G6X9M9</accession>
<evidence type="ECO:0000313" key="2">
    <source>
        <dbReference type="Proteomes" id="UP000515563"/>
    </source>
</evidence>
<reference evidence="2" key="1">
    <citation type="submission" date="2019-09" db="EMBL/GenBank/DDBJ databases">
        <title>Antimicrobial potential of Antarctic Bacteria.</title>
        <authorList>
            <person name="Benaud N."/>
            <person name="Edwards R.J."/>
            <person name="Ferrari B.C."/>
        </authorList>
    </citation>
    <scope>NUCLEOTIDE SEQUENCE [LARGE SCALE GENOMIC DNA]</scope>
    <source>
        <strain evidence="2">SPB151</strain>
    </source>
</reference>